<comment type="caution">
    <text evidence="1">The sequence shown here is derived from an EMBL/GenBank/DDBJ whole genome shotgun (WGS) entry which is preliminary data.</text>
</comment>
<sequence length="61" mass="6700">MSRPHRCEIAEYPTATFTASAPSCGAGATWWSDDLGPVTVWMCDEHAKEVLQCTDARLEVT</sequence>
<gene>
    <name evidence="1" type="ORF">DLM65_11455</name>
</gene>
<evidence type="ECO:0000313" key="1">
    <source>
        <dbReference type="EMBL" id="PZR79108.1"/>
    </source>
</evidence>
<protein>
    <submittedName>
        <fullName evidence="1">Uncharacterized protein</fullName>
    </submittedName>
</protein>
<proteinExistence type="predicted"/>
<reference evidence="1 2" key="1">
    <citation type="journal article" date="2017" name="Nature">
        <title>Atmospheric trace gases support primary production in Antarctic desert surface soil.</title>
        <authorList>
            <person name="Ji M."/>
            <person name="Greening C."/>
            <person name="Vanwonterghem I."/>
            <person name="Carere C.R."/>
            <person name="Bay S.K."/>
            <person name="Steen J.A."/>
            <person name="Montgomery K."/>
            <person name="Lines T."/>
            <person name="Beardall J."/>
            <person name="van Dorst J."/>
            <person name="Snape I."/>
            <person name="Stott M.B."/>
            <person name="Hugenholtz P."/>
            <person name="Ferrari B.C."/>
        </authorList>
    </citation>
    <scope>NUCLEOTIDE SEQUENCE [LARGE SCALE GENOMIC DNA]</scope>
    <source>
        <strain evidence="1">RRmetagenome_bin12</strain>
    </source>
</reference>
<name>A0A2W6A0R7_9BACT</name>
<dbReference type="AlphaFoldDB" id="A0A2W6A0R7"/>
<organism evidence="1 2">
    <name type="scientific">Candidatus Aeolococcus gillhamiae</name>
    <dbReference type="NCBI Taxonomy" id="3127015"/>
    <lineage>
        <taxon>Bacteria</taxon>
        <taxon>Bacillati</taxon>
        <taxon>Candidatus Dormiibacterota</taxon>
        <taxon>Candidatus Dormibacteria</taxon>
        <taxon>Candidatus Aeolococcales</taxon>
        <taxon>Candidatus Aeolococcaceae</taxon>
        <taxon>Candidatus Aeolococcus</taxon>
    </lineage>
</organism>
<evidence type="ECO:0000313" key="2">
    <source>
        <dbReference type="Proteomes" id="UP000248724"/>
    </source>
</evidence>
<accession>A0A2W6A0R7</accession>
<dbReference type="EMBL" id="QHBU01000224">
    <property type="protein sequence ID" value="PZR79108.1"/>
    <property type="molecule type" value="Genomic_DNA"/>
</dbReference>
<dbReference type="Proteomes" id="UP000248724">
    <property type="component" value="Unassembled WGS sequence"/>
</dbReference>